<dbReference type="GO" id="GO:0031380">
    <property type="term" value="C:nuclear RNA-directed RNA polymerase complex"/>
    <property type="evidence" value="ECO:0007669"/>
    <property type="project" value="TreeGrafter"/>
</dbReference>
<dbReference type="PANTHER" id="PTHR23079:SF55">
    <property type="entry name" value="RNA-DIRECTED RNA POLYMERASE"/>
    <property type="match status" value="1"/>
</dbReference>
<feature type="compositionally biased region" description="Polar residues" evidence="9">
    <location>
        <begin position="54"/>
        <end position="77"/>
    </location>
</feature>
<gene>
    <name evidence="12" type="ORF">AARAC_003496</name>
</gene>
<keyword evidence="4" id="KW-0808">Transferase</keyword>
<accession>A0A2G7GAP1</accession>
<dbReference type="EMBL" id="NEXV01000038">
    <property type="protein sequence ID" value="PIG89920.1"/>
    <property type="molecule type" value="Genomic_DNA"/>
</dbReference>
<keyword evidence="3 12" id="KW-0696">RNA-directed RNA polymerase</keyword>
<feature type="compositionally biased region" description="Low complexity" evidence="9">
    <location>
        <begin position="35"/>
        <end position="51"/>
    </location>
</feature>
<evidence type="ECO:0000256" key="9">
    <source>
        <dbReference type="SAM" id="MobiDB-lite"/>
    </source>
</evidence>
<sequence length="1519" mass="171821">MQTTEEPQLSEREREHGRRSRKQRSRKGKKHHKQSSTLGPSSQTSSSTNKASENRSSSAATYQTGVSPHRPLTTSERCLHNTTDPFLHSHLHSPSLSSSSTSSSAFNRRSSRSLTTMSHNRRGSRSRDFGRPSQGTSRQPQNSSRLQQQPAQLLLAPWTFWDTVAVNLFNLPREINTRILWQTFSSEGYVSSIDLFEDSHGNRDSRGKIRFRPPPKTDFWRKGLYTIKLPNGRTSVINIGLDLNREEPQIASPVRSGVSYPVEVKMSILSMDIGVLLNETMMLPMRSVGSGDNESSRLVLNLKQKALFVYFQLPIFTPGYKPTPASGMLQEYRLKIPFVQLSRIFQMRDTVTGDISHFIVLDSPPLYHRRINNIDVTHSEESNTWRESETWYRQTYITRNALELPYLPIGLKKAKAVIDIGRWNTFKITYPRDADVKGKLTLLCDILKDYNVTFQDTDRFTQWDTNVEMNPPIWKWIDLSDSQPPRKSCSLEDLFDHSFVHLSFQVRYQLEVCISNGYLSEFTMTREFAVKLSELGETQAVKLLEHVSAKKQVYYDPMKIFDLKFIKGVTQAKIPPYCCYMHSARITPSTIYYNTPTVDISNRVIRRFIEHADRFLRVRFTDEKLLGRINSTTDSTMDEIFTRIKRALTNGIVIGDRRYEFLAFGNSQFREHGAYFFAPLPNLTAANIRAWMGHFNSIRNVAKHAARLGQCFSTTRAIAGCPVDVVKIEDVERNEYNFSDGVGRISRFLAQMSMSELKIKTPTGEPPSAFQFRLGGCKGMLTVSSEAQRQEVHIRKSQFKFAAIHNGLEIVRWSQFSMATLNRQLIIVLSTLGIPDQVFHAKLKTMLQGLDEALESDPQAIYWLKKYVDPNQMTLTISQMVLDGFRRSKEPFLTSVLTLWRAWHLKYLKEKARIAVDQGACLLGCMDETGLLQGYFHDRVPGNDASVEEKTAALPEIFVQVSRPEAGKKSEVIEGVCILARNPSLHPGDIRVVRAVNVPQLRHLQDVVVLPQTGDRDIASMCSGGDLDGDDYIVIWDRDLLPKNWFREPMKYTSNKAQDLDRDVTVNDITSFFVTYMKNDFLPRIAHAHLALADFLEEGVNEEKCIRLAQLHSDAVDYNKTGIPAILTHNLEPRKWPHFMEKFNKPKDRIYHSNKILGQLYDAVERIDFVPSLEMPFDKRLLNCEIEVPDDLLTFAKNLKGQYDDTMHRIMAQHEIKTEFEIWSTFVLGHANASKDYKFHEEIGAISTTLRDTFKKQCYEKVGGRNFDQLAPLALAMYRVTNKEMSDALNKYRAENSTTDNKFFHKPTPKINQLPLISFPWIFPHILGKIALGHFEVPGGIPVVDNDPFGLFTDDLDPTSPLPSHCSIVPAAPMPQRSSDNVESLEQLLDFGLSTSGPDEGASSTDAAPSDVPTEANLSLLDFSDIPRYSQSPSCNGSTGGGCVVQGMDATTPAMAVDTIQRSGSPSGGSTGGGCVVQSADMSNSTFNGVVSEKWVEIVEEEDDLKPTALDKLNELLGF</sequence>
<dbReference type="STRING" id="656916.A0A2G7GAP1"/>
<keyword evidence="7" id="KW-0943">RNA-mediated gene silencing</keyword>
<keyword evidence="6" id="KW-0694">RNA-binding</keyword>
<evidence type="ECO:0000259" key="11">
    <source>
        <dbReference type="Pfam" id="PF26253"/>
    </source>
</evidence>
<proteinExistence type="inferred from homology"/>
<dbReference type="EC" id="2.7.7.48" evidence="2"/>
<feature type="compositionally biased region" description="Low complexity" evidence="9">
    <location>
        <begin position="92"/>
        <end position="108"/>
    </location>
</feature>
<evidence type="ECO:0000256" key="6">
    <source>
        <dbReference type="ARBA" id="ARBA00022884"/>
    </source>
</evidence>
<evidence type="ECO:0000256" key="8">
    <source>
        <dbReference type="ARBA" id="ARBA00048744"/>
    </source>
</evidence>
<evidence type="ECO:0000313" key="12">
    <source>
        <dbReference type="EMBL" id="PIG89920.1"/>
    </source>
</evidence>
<feature type="compositionally biased region" description="Polar residues" evidence="9">
    <location>
        <begin position="133"/>
        <end position="145"/>
    </location>
</feature>
<dbReference type="GO" id="GO:0003968">
    <property type="term" value="F:RNA-directed RNA polymerase activity"/>
    <property type="evidence" value="ECO:0007669"/>
    <property type="project" value="UniProtKB-KW"/>
</dbReference>
<dbReference type="GO" id="GO:0003723">
    <property type="term" value="F:RNA binding"/>
    <property type="evidence" value="ECO:0007669"/>
    <property type="project" value="UniProtKB-KW"/>
</dbReference>
<comment type="caution">
    <text evidence="12">The sequence shown here is derived from an EMBL/GenBank/DDBJ whole genome shotgun (WGS) entry which is preliminary data.</text>
</comment>
<protein>
    <recommendedName>
        <fullName evidence="2">RNA-directed RNA polymerase</fullName>
        <ecNumber evidence="2">2.7.7.48</ecNumber>
    </recommendedName>
</protein>
<comment type="similarity">
    <text evidence="1">Belongs to the RdRP family.</text>
</comment>
<feature type="region of interest" description="Disordered" evidence="9">
    <location>
        <begin position="1392"/>
        <end position="1412"/>
    </location>
</feature>
<evidence type="ECO:0000256" key="5">
    <source>
        <dbReference type="ARBA" id="ARBA00022695"/>
    </source>
</evidence>
<feature type="compositionally biased region" description="Basic residues" evidence="9">
    <location>
        <begin position="17"/>
        <end position="34"/>
    </location>
</feature>
<feature type="domain" description="RDRP C-terminal head" evidence="11">
    <location>
        <begin position="1187"/>
        <end position="1330"/>
    </location>
</feature>
<name>A0A2G7GAP1_9EURO</name>
<reference evidence="12 13" key="1">
    <citation type="submission" date="2017-05" db="EMBL/GenBank/DDBJ databases">
        <title>Genome sequence for an aflatoxigenic pathogen of Argentinian peanut, Aspergillus arachidicola.</title>
        <authorList>
            <person name="Moore G."/>
            <person name="Beltz S.B."/>
            <person name="Mack B.M."/>
        </authorList>
    </citation>
    <scope>NUCLEOTIDE SEQUENCE [LARGE SCALE GENOMIC DNA]</scope>
    <source>
        <strain evidence="12 13">CBS 117610</strain>
    </source>
</reference>
<evidence type="ECO:0000313" key="13">
    <source>
        <dbReference type="Proteomes" id="UP000231358"/>
    </source>
</evidence>
<evidence type="ECO:0000256" key="2">
    <source>
        <dbReference type="ARBA" id="ARBA00012494"/>
    </source>
</evidence>
<keyword evidence="5" id="KW-0548">Nucleotidyltransferase</keyword>
<dbReference type="InterPro" id="IPR057596">
    <property type="entry name" value="RDRP_core"/>
</dbReference>
<feature type="region of interest" description="Disordered" evidence="9">
    <location>
        <begin position="1"/>
        <end position="77"/>
    </location>
</feature>
<dbReference type="Proteomes" id="UP000231358">
    <property type="component" value="Unassembled WGS sequence"/>
</dbReference>
<feature type="region of interest" description="Disordered" evidence="9">
    <location>
        <begin position="90"/>
        <end position="148"/>
    </location>
</feature>
<evidence type="ECO:0000256" key="4">
    <source>
        <dbReference type="ARBA" id="ARBA00022679"/>
    </source>
</evidence>
<keyword evidence="13" id="KW-1185">Reference proteome</keyword>
<dbReference type="PANTHER" id="PTHR23079">
    <property type="entry name" value="RNA-DEPENDENT RNA POLYMERASE"/>
    <property type="match status" value="1"/>
</dbReference>
<feature type="domain" description="RDRP core" evidence="10">
    <location>
        <begin position="586"/>
        <end position="1164"/>
    </location>
</feature>
<dbReference type="InterPro" id="IPR058752">
    <property type="entry name" value="RDRP_C_head"/>
</dbReference>
<dbReference type="Pfam" id="PF05183">
    <property type="entry name" value="RdRP"/>
    <property type="match status" value="1"/>
</dbReference>
<comment type="catalytic activity">
    <reaction evidence="8">
        <text>RNA(n) + a ribonucleoside 5'-triphosphate = RNA(n+1) + diphosphate</text>
        <dbReference type="Rhea" id="RHEA:21248"/>
        <dbReference type="Rhea" id="RHEA-COMP:14527"/>
        <dbReference type="Rhea" id="RHEA-COMP:17342"/>
        <dbReference type="ChEBI" id="CHEBI:33019"/>
        <dbReference type="ChEBI" id="CHEBI:61557"/>
        <dbReference type="ChEBI" id="CHEBI:140395"/>
        <dbReference type="EC" id="2.7.7.48"/>
    </reaction>
</comment>
<evidence type="ECO:0000259" key="10">
    <source>
        <dbReference type="Pfam" id="PF05183"/>
    </source>
</evidence>
<dbReference type="InterPro" id="IPR007855">
    <property type="entry name" value="RDRP"/>
</dbReference>
<evidence type="ECO:0000256" key="7">
    <source>
        <dbReference type="ARBA" id="ARBA00023158"/>
    </source>
</evidence>
<organism evidence="12 13">
    <name type="scientific">Aspergillus arachidicola</name>
    <dbReference type="NCBI Taxonomy" id="656916"/>
    <lineage>
        <taxon>Eukaryota</taxon>
        <taxon>Fungi</taxon>
        <taxon>Dikarya</taxon>
        <taxon>Ascomycota</taxon>
        <taxon>Pezizomycotina</taxon>
        <taxon>Eurotiomycetes</taxon>
        <taxon>Eurotiomycetidae</taxon>
        <taxon>Eurotiales</taxon>
        <taxon>Aspergillaceae</taxon>
        <taxon>Aspergillus</taxon>
        <taxon>Aspergillus subgen. Circumdati</taxon>
    </lineage>
</organism>
<evidence type="ECO:0000256" key="3">
    <source>
        <dbReference type="ARBA" id="ARBA00022484"/>
    </source>
</evidence>
<dbReference type="Pfam" id="PF26253">
    <property type="entry name" value="RdRP_head"/>
    <property type="match status" value="1"/>
</dbReference>
<dbReference type="GO" id="GO:0030422">
    <property type="term" value="P:siRNA processing"/>
    <property type="evidence" value="ECO:0007669"/>
    <property type="project" value="TreeGrafter"/>
</dbReference>
<feature type="compositionally biased region" description="Polar residues" evidence="9">
    <location>
        <begin position="1393"/>
        <end position="1407"/>
    </location>
</feature>
<evidence type="ECO:0000256" key="1">
    <source>
        <dbReference type="ARBA" id="ARBA00005762"/>
    </source>
</evidence>